<evidence type="ECO:0000313" key="5">
    <source>
        <dbReference type="Proteomes" id="UP000886858"/>
    </source>
</evidence>
<evidence type="ECO:0000256" key="2">
    <source>
        <dbReference type="SAM" id="Phobius"/>
    </source>
</evidence>
<feature type="transmembrane region" description="Helical" evidence="2">
    <location>
        <begin position="107"/>
        <end position="128"/>
    </location>
</feature>
<dbReference type="PANTHER" id="PTHR36834:SF1">
    <property type="entry name" value="INTEGRAL MEMBRANE PROTEIN"/>
    <property type="match status" value="1"/>
</dbReference>
<dbReference type="InterPro" id="IPR006976">
    <property type="entry name" value="VanZ-like"/>
</dbReference>
<gene>
    <name evidence="4" type="ORF">H9717_02720</name>
</gene>
<proteinExistence type="predicted"/>
<evidence type="ECO:0000313" key="4">
    <source>
        <dbReference type="EMBL" id="HJA92026.1"/>
    </source>
</evidence>
<keyword evidence="2" id="KW-0472">Membrane</keyword>
<keyword evidence="2" id="KW-0812">Transmembrane</keyword>
<feature type="compositionally biased region" description="Basic and acidic residues" evidence="1">
    <location>
        <begin position="185"/>
        <end position="203"/>
    </location>
</feature>
<dbReference type="AlphaFoldDB" id="A0A9D2L0A0"/>
<dbReference type="PANTHER" id="PTHR36834">
    <property type="entry name" value="MEMBRANE PROTEIN-RELATED"/>
    <property type="match status" value="1"/>
</dbReference>
<reference evidence="4" key="2">
    <citation type="submission" date="2021-04" db="EMBL/GenBank/DDBJ databases">
        <authorList>
            <person name="Gilroy R."/>
        </authorList>
    </citation>
    <scope>NUCLEOTIDE SEQUENCE</scope>
    <source>
        <strain evidence="4">CHK179-7159</strain>
    </source>
</reference>
<feature type="transmembrane region" description="Helical" evidence="2">
    <location>
        <begin position="9"/>
        <end position="28"/>
    </location>
</feature>
<evidence type="ECO:0000256" key="1">
    <source>
        <dbReference type="SAM" id="MobiDB-lite"/>
    </source>
</evidence>
<keyword evidence="2" id="KW-1133">Transmembrane helix</keyword>
<comment type="caution">
    <text evidence="4">The sequence shown here is derived from an EMBL/GenBank/DDBJ whole genome shotgun (WGS) entry which is preliminary data.</text>
</comment>
<evidence type="ECO:0000259" key="3">
    <source>
        <dbReference type="Pfam" id="PF04892"/>
    </source>
</evidence>
<feature type="domain" description="VanZ-like" evidence="3">
    <location>
        <begin position="16"/>
        <end position="150"/>
    </location>
</feature>
<accession>A0A9D2L0A0</accession>
<dbReference type="Pfam" id="PF04892">
    <property type="entry name" value="VanZ"/>
    <property type="match status" value="1"/>
</dbReference>
<sequence length="209" mass="23516">MRTGPDGSAVLRQAVFLCYLLLAVRLLIFKYPLDVLAETAALWQSETVLEGLRTANFTLFKTIRMYIRYSDRLNSFENLAGNVAVFVPFGILLPWMDRKYGGFFRMLFNAFLFTSGIELFQLLSGFGAFDVDDILLNCAGAAMGWIIWRLASGRPARRPASGRFPAGGLRGQPGEMRSGGQTVFYEEKRDGYKSKKTGENRFKEKAHRG</sequence>
<reference evidence="4" key="1">
    <citation type="journal article" date="2021" name="PeerJ">
        <title>Extensive microbial diversity within the chicken gut microbiome revealed by metagenomics and culture.</title>
        <authorList>
            <person name="Gilroy R."/>
            <person name="Ravi A."/>
            <person name="Getino M."/>
            <person name="Pursley I."/>
            <person name="Horton D.L."/>
            <person name="Alikhan N.F."/>
            <person name="Baker D."/>
            <person name="Gharbi K."/>
            <person name="Hall N."/>
            <person name="Watson M."/>
            <person name="Adriaenssens E.M."/>
            <person name="Foster-Nyarko E."/>
            <person name="Jarju S."/>
            <person name="Secka A."/>
            <person name="Antonio M."/>
            <person name="Oren A."/>
            <person name="Chaudhuri R.R."/>
            <person name="La Ragione R."/>
            <person name="Hildebrand F."/>
            <person name="Pallen M.J."/>
        </authorList>
    </citation>
    <scope>NUCLEOTIDE SEQUENCE</scope>
    <source>
        <strain evidence="4">CHK179-7159</strain>
    </source>
</reference>
<protein>
    <submittedName>
        <fullName evidence="4">VanZ family protein</fullName>
    </submittedName>
</protein>
<organism evidence="4 5">
    <name type="scientific">Candidatus Eisenbergiella merdipullorum</name>
    <dbReference type="NCBI Taxonomy" id="2838553"/>
    <lineage>
        <taxon>Bacteria</taxon>
        <taxon>Bacillati</taxon>
        <taxon>Bacillota</taxon>
        <taxon>Clostridia</taxon>
        <taxon>Lachnospirales</taxon>
        <taxon>Lachnospiraceae</taxon>
        <taxon>Eisenbergiella</taxon>
    </lineage>
</organism>
<feature type="region of interest" description="Disordered" evidence="1">
    <location>
        <begin position="156"/>
        <end position="209"/>
    </location>
</feature>
<name>A0A9D2L0A0_9FIRM</name>
<dbReference type="InterPro" id="IPR053150">
    <property type="entry name" value="Teicoplanin_resist-assoc"/>
</dbReference>
<dbReference type="EMBL" id="DWYY01000035">
    <property type="protein sequence ID" value="HJA92026.1"/>
    <property type="molecule type" value="Genomic_DNA"/>
</dbReference>
<feature type="transmembrane region" description="Helical" evidence="2">
    <location>
        <begin position="79"/>
        <end position="95"/>
    </location>
</feature>
<dbReference type="Proteomes" id="UP000886858">
    <property type="component" value="Unassembled WGS sequence"/>
</dbReference>